<evidence type="ECO:0000259" key="1">
    <source>
        <dbReference type="Pfam" id="PF01471"/>
    </source>
</evidence>
<dbReference type="PANTHER" id="PTHR30469">
    <property type="entry name" value="MULTIDRUG RESISTANCE PROTEIN MDTA"/>
    <property type="match status" value="1"/>
</dbReference>
<dbReference type="Proteomes" id="UP001597483">
    <property type="component" value="Unassembled WGS sequence"/>
</dbReference>
<dbReference type="PANTHER" id="PTHR30469:SF15">
    <property type="entry name" value="HLYD FAMILY OF SECRETION PROTEINS"/>
    <property type="match status" value="1"/>
</dbReference>
<feature type="domain" description="Multidrug resistance protein MdtA-like C-terminal permuted SH3" evidence="2">
    <location>
        <begin position="305"/>
        <end position="362"/>
    </location>
</feature>
<dbReference type="Pfam" id="PF01471">
    <property type="entry name" value="PG_binding_1"/>
    <property type="match status" value="1"/>
</dbReference>
<dbReference type="InterPro" id="IPR036365">
    <property type="entry name" value="PGBD-like_sf"/>
</dbReference>
<comment type="caution">
    <text evidence="3">The sequence shown here is derived from an EMBL/GenBank/DDBJ whole genome shotgun (WGS) entry which is preliminary data.</text>
</comment>
<dbReference type="InterPro" id="IPR058627">
    <property type="entry name" value="MdtA-like_C"/>
</dbReference>
<accession>A0ABW5HCA1</accession>
<dbReference type="InterPro" id="IPR036366">
    <property type="entry name" value="PGBDSf"/>
</dbReference>
<dbReference type="RefSeq" id="WP_378308182.1">
    <property type="nucleotide sequence ID" value="NZ_JBHUKS010000018.1"/>
</dbReference>
<keyword evidence="4" id="KW-1185">Reference proteome</keyword>
<name>A0ABW5HCA1_9PSEU</name>
<protein>
    <submittedName>
        <fullName evidence="3">Peptidoglycan-binding protein</fullName>
    </submittedName>
</protein>
<gene>
    <name evidence="3" type="ORF">ACFSVL_26105</name>
</gene>
<dbReference type="Gene3D" id="1.10.101.10">
    <property type="entry name" value="PGBD-like superfamily/PGBD"/>
    <property type="match status" value="1"/>
</dbReference>
<dbReference type="InterPro" id="IPR002477">
    <property type="entry name" value="Peptidoglycan-bd-like"/>
</dbReference>
<proteinExistence type="predicted"/>
<evidence type="ECO:0000313" key="3">
    <source>
        <dbReference type="EMBL" id="MFD2470891.1"/>
    </source>
</evidence>
<dbReference type="SUPFAM" id="SSF47090">
    <property type="entry name" value="PGBD-like"/>
    <property type="match status" value="1"/>
</dbReference>
<evidence type="ECO:0000313" key="4">
    <source>
        <dbReference type="Proteomes" id="UP001597483"/>
    </source>
</evidence>
<evidence type="ECO:0000259" key="2">
    <source>
        <dbReference type="Pfam" id="PF25967"/>
    </source>
</evidence>
<feature type="domain" description="Peptidoglycan binding-like" evidence="1">
    <location>
        <begin position="133"/>
        <end position="184"/>
    </location>
</feature>
<dbReference type="Gene3D" id="2.40.420.20">
    <property type="match status" value="1"/>
</dbReference>
<dbReference type="EMBL" id="JBHUKS010000018">
    <property type="protein sequence ID" value="MFD2470891.1"/>
    <property type="molecule type" value="Genomic_DNA"/>
</dbReference>
<organism evidence="3 4">
    <name type="scientific">Amycolatopsis silviterrae</name>
    <dbReference type="NCBI Taxonomy" id="1656914"/>
    <lineage>
        <taxon>Bacteria</taxon>
        <taxon>Bacillati</taxon>
        <taxon>Actinomycetota</taxon>
        <taxon>Actinomycetes</taxon>
        <taxon>Pseudonocardiales</taxon>
        <taxon>Pseudonocardiaceae</taxon>
        <taxon>Amycolatopsis</taxon>
    </lineage>
</organism>
<sequence>MRHGDGRKVTGKRTRARWFIAAGATVVVIGTTSAVVLTHVASGGEPAAAAKPVSTAEVTKSDLKEEENATGKLGYGKEATLSGKKNGTVTWLPAQGDVLGRGKTAYTVDAKPVPLFYGSLPFYRALNDGVDKGPDVKELEENLKALGYSGFGTPDEKFTSATASALKRWQKSLGLEQTGTFDPADVLLAPGEIRVSAVTGQLGGPGAGEVFKYTGTARVVEAELDATKQSVAVKDAKVSVAVNGRTLTGTITEVGNTAAKDQENKGQEEGKAKVTVQIRMDDPAATGDVIDVPVSVQFTKEVHKDVLVVPVGALVALAEGGYAVEVDEQGKRRLVGVETGLFSGGQVEVKADGLQAGQKVVTTS</sequence>
<reference evidence="4" key="1">
    <citation type="journal article" date="2019" name="Int. J. Syst. Evol. Microbiol.">
        <title>The Global Catalogue of Microorganisms (GCM) 10K type strain sequencing project: providing services to taxonomists for standard genome sequencing and annotation.</title>
        <authorList>
            <consortium name="The Broad Institute Genomics Platform"/>
            <consortium name="The Broad Institute Genome Sequencing Center for Infectious Disease"/>
            <person name="Wu L."/>
            <person name="Ma J."/>
        </authorList>
    </citation>
    <scope>NUCLEOTIDE SEQUENCE [LARGE SCALE GENOMIC DNA]</scope>
    <source>
        <strain evidence="4">CGMCC 4.7641</strain>
    </source>
</reference>
<dbReference type="Pfam" id="PF25967">
    <property type="entry name" value="RND-MFP_C"/>
    <property type="match status" value="1"/>
</dbReference>